<protein>
    <submittedName>
        <fullName evidence="1">Uncharacterized protein</fullName>
    </submittedName>
</protein>
<name>A0A8J2P827_9HEXA</name>
<evidence type="ECO:0000313" key="1">
    <source>
        <dbReference type="EMBL" id="CAG7818276.1"/>
    </source>
</evidence>
<dbReference type="EMBL" id="CAJVCH010416514">
    <property type="protein sequence ID" value="CAG7818276.1"/>
    <property type="molecule type" value="Genomic_DNA"/>
</dbReference>
<reference evidence="1" key="1">
    <citation type="submission" date="2021-06" db="EMBL/GenBank/DDBJ databases">
        <authorList>
            <person name="Hodson N. C."/>
            <person name="Mongue J. A."/>
            <person name="Jaron S. K."/>
        </authorList>
    </citation>
    <scope>NUCLEOTIDE SEQUENCE</scope>
</reference>
<accession>A0A8J2P827</accession>
<sequence length="26" mass="3038">LPRVCVSFNRGCDEIRLRNETTEENS</sequence>
<gene>
    <name evidence="1" type="ORF">AFUS01_LOCUS28790</name>
</gene>
<feature type="non-terminal residue" evidence="1">
    <location>
        <position position="1"/>
    </location>
</feature>
<evidence type="ECO:0000313" key="2">
    <source>
        <dbReference type="Proteomes" id="UP000708208"/>
    </source>
</evidence>
<dbReference type="AlphaFoldDB" id="A0A8J2P827"/>
<dbReference type="Proteomes" id="UP000708208">
    <property type="component" value="Unassembled WGS sequence"/>
</dbReference>
<keyword evidence="2" id="KW-1185">Reference proteome</keyword>
<organism evidence="1 2">
    <name type="scientific">Allacma fusca</name>
    <dbReference type="NCBI Taxonomy" id="39272"/>
    <lineage>
        <taxon>Eukaryota</taxon>
        <taxon>Metazoa</taxon>
        <taxon>Ecdysozoa</taxon>
        <taxon>Arthropoda</taxon>
        <taxon>Hexapoda</taxon>
        <taxon>Collembola</taxon>
        <taxon>Symphypleona</taxon>
        <taxon>Sminthuridae</taxon>
        <taxon>Allacma</taxon>
    </lineage>
</organism>
<comment type="caution">
    <text evidence="1">The sequence shown here is derived from an EMBL/GenBank/DDBJ whole genome shotgun (WGS) entry which is preliminary data.</text>
</comment>
<proteinExistence type="predicted"/>